<dbReference type="GO" id="GO:0016020">
    <property type="term" value="C:membrane"/>
    <property type="evidence" value="ECO:0007669"/>
    <property type="project" value="UniProtKB-SubCell"/>
</dbReference>
<evidence type="ECO:0000256" key="8">
    <source>
        <dbReference type="SAM" id="Phobius"/>
    </source>
</evidence>
<keyword evidence="5" id="KW-0175">Coiled coil</keyword>
<proteinExistence type="inferred from homology"/>
<dbReference type="Proteomes" id="UP000274429">
    <property type="component" value="Unassembled WGS sequence"/>
</dbReference>
<protein>
    <submittedName>
        <fullName evidence="9 11">Uncharacterized protein</fullName>
    </submittedName>
</protein>
<evidence type="ECO:0000313" key="10">
    <source>
        <dbReference type="Proteomes" id="UP000274429"/>
    </source>
</evidence>
<evidence type="ECO:0000256" key="6">
    <source>
        <dbReference type="ARBA" id="ARBA00023136"/>
    </source>
</evidence>
<comment type="subcellular location">
    <subcellularLocation>
        <location evidence="1">Membrane</location>
        <topology evidence="1">Single-pass membrane protein</topology>
    </subcellularLocation>
</comment>
<evidence type="ECO:0000313" key="9">
    <source>
        <dbReference type="EMBL" id="VDM21321.1"/>
    </source>
</evidence>
<keyword evidence="6 8" id="KW-0472">Membrane</keyword>
<feature type="transmembrane region" description="Helical" evidence="8">
    <location>
        <begin position="30"/>
        <end position="49"/>
    </location>
</feature>
<evidence type="ECO:0000256" key="4">
    <source>
        <dbReference type="ARBA" id="ARBA00022989"/>
    </source>
</evidence>
<dbReference type="EMBL" id="UYWX01001586">
    <property type="protein sequence ID" value="VDM21321.1"/>
    <property type="molecule type" value="Genomic_DNA"/>
</dbReference>
<keyword evidence="3 8" id="KW-0812">Transmembrane</keyword>
<comment type="similarity">
    <text evidence="2">Belongs to the SMCO4 family.</text>
</comment>
<reference evidence="9 10" key="2">
    <citation type="submission" date="2018-11" db="EMBL/GenBank/DDBJ databases">
        <authorList>
            <consortium name="Pathogen Informatics"/>
        </authorList>
    </citation>
    <scope>NUCLEOTIDE SEQUENCE [LARGE SCALE GENOMIC DNA]</scope>
</reference>
<dbReference type="WBParaSite" id="TTAC_0000286401-mRNA-1">
    <property type="protein sequence ID" value="TTAC_0000286401-mRNA-1"/>
    <property type="gene ID" value="TTAC_0000286401"/>
</dbReference>
<organism evidence="11">
    <name type="scientific">Hydatigena taeniaeformis</name>
    <name type="common">Feline tapeworm</name>
    <name type="synonym">Taenia taeniaeformis</name>
    <dbReference type="NCBI Taxonomy" id="6205"/>
    <lineage>
        <taxon>Eukaryota</taxon>
        <taxon>Metazoa</taxon>
        <taxon>Spiralia</taxon>
        <taxon>Lophotrochozoa</taxon>
        <taxon>Platyhelminthes</taxon>
        <taxon>Cestoda</taxon>
        <taxon>Eucestoda</taxon>
        <taxon>Cyclophyllidea</taxon>
        <taxon>Taeniidae</taxon>
        <taxon>Hydatigera</taxon>
    </lineage>
</organism>
<feature type="compositionally biased region" description="Basic and acidic residues" evidence="7">
    <location>
        <begin position="8"/>
        <end position="22"/>
    </location>
</feature>
<evidence type="ECO:0000256" key="1">
    <source>
        <dbReference type="ARBA" id="ARBA00004167"/>
    </source>
</evidence>
<dbReference type="PANTHER" id="PTHR34644:SF2">
    <property type="entry name" value="SINGLE-PASS MEMBRANE AND COILED-COIL DOMAIN-CONTAINING PROTEIN 4"/>
    <property type="match status" value="1"/>
</dbReference>
<evidence type="ECO:0000256" key="5">
    <source>
        <dbReference type="ARBA" id="ARBA00023054"/>
    </source>
</evidence>
<dbReference type="Pfam" id="PF15012">
    <property type="entry name" value="DUF4519"/>
    <property type="match status" value="1"/>
</dbReference>
<reference evidence="11" key="1">
    <citation type="submission" date="2017-02" db="UniProtKB">
        <authorList>
            <consortium name="WormBaseParasite"/>
        </authorList>
    </citation>
    <scope>IDENTIFICATION</scope>
</reference>
<keyword evidence="10" id="KW-1185">Reference proteome</keyword>
<dbReference type="AlphaFoldDB" id="A0A0R3WQ24"/>
<dbReference type="PANTHER" id="PTHR34644">
    <property type="entry name" value="SINGLE-PASS MEMBRANE AND COILED-COIL DOMAIN-CONTAINING PROTEIN 4"/>
    <property type="match status" value="1"/>
</dbReference>
<gene>
    <name evidence="9" type="ORF">TTAC_LOCUS2849</name>
</gene>
<name>A0A0R3WQ24_HYDTA</name>
<sequence>MRKLRGGTSKETKKDKLEKRKDKETINEQVYKLVLPTVGALTLLLVVVVGEHLGYVRHRCQKFKALAPPEAAHISGDIY</sequence>
<accession>A0A0R3WQ24</accession>
<evidence type="ECO:0000313" key="11">
    <source>
        <dbReference type="WBParaSite" id="TTAC_0000286401-mRNA-1"/>
    </source>
</evidence>
<dbReference type="InterPro" id="IPR027960">
    <property type="entry name" value="DUF4519"/>
</dbReference>
<keyword evidence="4 8" id="KW-1133">Transmembrane helix</keyword>
<evidence type="ECO:0000256" key="2">
    <source>
        <dbReference type="ARBA" id="ARBA00009202"/>
    </source>
</evidence>
<evidence type="ECO:0000256" key="7">
    <source>
        <dbReference type="SAM" id="MobiDB-lite"/>
    </source>
</evidence>
<feature type="region of interest" description="Disordered" evidence="7">
    <location>
        <begin position="1"/>
        <end position="22"/>
    </location>
</feature>
<evidence type="ECO:0000256" key="3">
    <source>
        <dbReference type="ARBA" id="ARBA00022692"/>
    </source>
</evidence>